<evidence type="ECO:0000313" key="2">
    <source>
        <dbReference type="Proteomes" id="UP000315700"/>
    </source>
</evidence>
<sequence length="118" mass="13316">MGWTPIALEELESLVDAGLRKMSPAERIWWTSIRIVPQKWKLSPWGNEGGGFWVVAVVGNSCVYYNDIEDGFNVSRFQTPGHINNYFCNHAELQLVIRQLMTPNDGIRMDAGPPEALP</sequence>
<protein>
    <submittedName>
        <fullName evidence="1">Uncharacterized protein</fullName>
    </submittedName>
</protein>
<dbReference type="InParanoid" id="A0A517SBE1"/>
<proteinExistence type="predicted"/>
<reference evidence="1 2" key="1">
    <citation type="submission" date="2019-02" db="EMBL/GenBank/DDBJ databases">
        <title>Deep-cultivation of Planctomycetes and their phenomic and genomic characterization uncovers novel biology.</title>
        <authorList>
            <person name="Wiegand S."/>
            <person name="Jogler M."/>
            <person name="Boedeker C."/>
            <person name="Pinto D."/>
            <person name="Vollmers J."/>
            <person name="Rivas-Marin E."/>
            <person name="Kohn T."/>
            <person name="Peeters S.H."/>
            <person name="Heuer A."/>
            <person name="Rast P."/>
            <person name="Oberbeckmann S."/>
            <person name="Bunk B."/>
            <person name="Jeske O."/>
            <person name="Meyerdierks A."/>
            <person name="Storesund J.E."/>
            <person name="Kallscheuer N."/>
            <person name="Luecker S."/>
            <person name="Lage O.M."/>
            <person name="Pohl T."/>
            <person name="Merkel B.J."/>
            <person name="Hornburger P."/>
            <person name="Mueller R.-W."/>
            <person name="Bruemmer F."/>
            <person name="Labrenz M."/>
            <person name="Spormann A.M."/>
            <person name="Op den Camp H."/>
            <person name="Overmann J."/>
            <person name="Amann R."/>
            <person name="Jetten M.S.M."/>
            <person name="Mascher T."/>
            <person name="Medema M.H."/>
            <person name="Devos D.P."/>
            <person name="Kaster A.-K."/>
            <person name="Ovreas L."/>
            <person name="Rohde M."/>
            <person name="Galperin M.Y."/>
            <person name="Jogler C."/>
        </authorList>
    </citation>
    <scope>NUCLEOTIDE SEQUENCE [LARGE SCALE GENOMIC DNA]</scope>
    <source>
        <strain evidence="1 2">Pan44</strain>
    </source>
</reference>
<dbReference type="KEGG" id="ccos:Pan44_14780"/>
<dbReference type="Proteomes" id="UP000315700">
    <property type="component" value="Chromosome"/>
</dbReference>
<dbReference type="RefSeq" id="WP_197453915.1">
    <property type="nucleotide sequence ID" value="NZ_CP036271.1"/>
</dbReference>
<gene>
    <name evidence="1" type="ORF">Pan44_14780</name>
</gene>
<dbReference type="EMBL" id="CP036271">
    <property type="protein sequence ID" value="QDT53461.1"/>
    <property type="molecule type" value="Genomic_DNA"/>
</dbReference>
<organism evidence="1 2">
    <name type="scientific">Caulifigura coniformis</name>
    <dbReference type="NCBI Taxonomy" id="2527983"/>
    <lineage>
        <taxon>Bacteria</taxon>
        <taxon>Pseudomonadati</taxon>
        <taxon>Planctomycetota</taxon>
        <taxon>Planctomycetia</taxon>
        <taxon>Planctomycetales</taxon>
        <taxon>Planctomycetaceae</taxon>
        <taxon>Caulifigura</taxon>
    </lineage>
</organism>
<dbReference type="AlphaFoldDB" id="A0A517SBE1"/>
<evidence type="ECO:0000313" key="1">
    <source>
        <dbReference type="EMBL" id="QDT53461.1"/>
    </source>
</evidence>
<accession>A0A517SBE1</accession>
<name>A0A517SBE1_9PLAN</name>
<keyword evidence="2" id="KW-1185">Reference proteome</keyword>